<dbReference type="EMBL" id="MU839831">
    <property type="protein sequence ID" value="KAK1756750.1"/>
    <property type="molecule type" value="Genomic_DNA"/>
</dbReference>
<evidence type="ECO:0000256" key="1">
    <source>
        <dbReference type="SAM" id="Phobius"/>
    </source>
</evidence>
<dbReference type="AlphaFoldDB" id="A0AAJ0FD30"/>
<reference evidence="2" key="1">
    <citation type="submission" date="2023-06" db="EMBL/GenBank/DDBJ databases">
        <title>Genome-scale phylogeny and comparative genomics of the fungal order Sordariales.</title>
        <authorList>
            <consortium name="Lawrence Berkeley National Laboratory"/>
            <person name="Hensen N."/>
            <person name="Bonometti L."/>
            <person name="Westerberg I."/>
            <person name="Brannstrom I.O."/>
            <person name="Guillou S."/>
            <person name="Cros-Aarteil S."/>
            <person name="Calhoun S."/>
            <person name="Haridas S."/>
            <person name="Kuo A."/>
            <person name="Mondo S."/>
            <person name="Pangilinan J."/>
            <person name="Riley R."/>
            <person name="Labutti K."/>
            <person name="Andreopoulos B."/>
            <person name="Lipzen A."/>
            <person name="Chen C."/>
            <person name="Yanf M."/>
            <person name="Daum C."/>
            <person name="Ng V."/>
            <person name="Clum A."/>
            <person name="Steindorff A."/>
            <person name="Ohm R."/>
            <person name="Martin F."/>
            <person name="Silar P."/>
            <person name="Natvig D."/>
            <person name="Lalanne C."/>
            <person name="Gautier V."/>
            <person name="Ament-Velasquez S.L."/>
            <person name="Kruys A."/>
            <person name="Hutchinson M.I."/>
            <person name="Powell A.J."/>
            <person name="Barry K."/>
            <person name="Miller A.N."/>
            <person name="Grigoriev I.V."/>
            <person name="Debuchy R."/>
            <person name="Gladieux P."/>
            <person name="Thoren M.H."/>
            <person name="Johannesson H."/>
        </authorList>
    </citation>
    <scope>NUCLEOTIDE SEQUENCE</scope>
    <source>
        <strain evidence="2">PSN4</strain>
    </source>
</reference>
<dbReference type="Proteomes" id="UP001239445">
    <property type="component" value="Unassembled WGS sequence"/>
</dbReference>
<accession>A0AAJ0FD30</accession>
<proteinExistence type="predicted"/>
<name>A0AAJ0FD30_9PEZI</name>
<keyword evidence="3" id="KW-1185">Reference proteome</keyword>
<keyword evidence="1" id="KW-0472">Membrane</keyword>
<keyword evidence="1" id="KW-0812">Transmembrane</keyword>
<protein>
    <submittedName>
        <fullName evidence="2">Uncharacterized protein</fullName>
    </submittedName>
</protein>
<comment type="caution">
    <text evidence="2">The sequence shown here is derived from an EMBL/GenBank/DDBJ whole genome shotgun (WGS) entry which is preliminary data.</text>
</comment>
<evidence type="ECO:0000313" key="2">
    <source>
        <dbReference type="EMBL" id="KAK1756750.1"/>
    </source>
</evidence>
<evidence type="ECO:0000313" key="3">
    <source>
        <dbReference type="Proteomes" id="UP001239445"/>
    </source>
</evidence>
<sequence length="387" mass="42819">MPDRSWVVKKNATLQMCWLLNSRAAGELNATTRVILGPQFGTVLGSLVNLTGQDGHGMWDAYEGSPDLFGDISTYAKSKATVGNFLRNFRTLYGNPVTCRKCINPKFTWLNDASDNQLGATGFDQVYFAGEGPIINGSDNQFPDEIQGWQLRALSQPPVAAADGNFSVNYTRHGKQGSTRGSAAASRAMFQLNTSSVSTPDDIPYNSTFWFNNTLFKVPAPFLDLSGNCSRWSPTFALGECICYKGQPLMEDFRANKFCTGADIYVWGFSSTVLLTALILEAVWSLVFLLFWMVISVKSTLVPFTNSGVGTIRNLLDLSDAIDKDLGGNTSWYSDSHLRRELRKRHPVGYEVQDKGDGVKHLALVPLPQARRTVDRAITFESIKRYV</sequence>
<organism evidence="2 3">
    <name type="scientific">Echria macrotheca</name>
    <dbReference type="NCBI Taxonomy" id="438768"/>
    <lineage>
        <taxon>Eukaryota</taxon>
        <taxon>Fungi</taxon>
        <taxon>Dikarya</taxon>
        <taxon>Ascomycota</taxon>
        <taxon>Pezizomycotina</taxon>
        <taxon>Sordariomycetes</taxon>
        <taxon>Sordariomycetidae</taxon>
        <taxon>Sordariales</taxon>
        <taxon>Schizotheciaceae</taxon>
        <taxon>Echria</taxon>
    </lineage>
</organism>
<keyword evidence="1" id="KW-1133">Transmembrane helix</keyword>
<gene>
    <name evidence="2" type="ORF">QBC47DRAFT_377559</name>
</gene>
<feature type="transmembrane region" description="Helical" evidence="1">
    <location>
        <begin position="264"/>
        <end position="295"/>
    </location>
</feature>